<comment type="caution">
    <text evidence="2">The sequence shown here is derived from an EMBL/GenBank/DDBJ whole genome shotgun (WGS) entry which is preliminary data.</text>
</comment>
<sequence length="139" mass="14133">MSFLTRCAPSVRALALMNPAAGVCKTTTATTPVLAIGGSYRSISSTRKRETGPVDAAKSTLKKADRLVSDAAVKGIETGESAAHKVKETVGVAGSQAKEKSAELKGAAAEMAGKGKGKAQETLSEVKGKAKEAADNVKS</sequence>
<dbReference type="Proteomes" id="UP000034947">
    <property type="component" value="Unassembled WGS sequence"/>
</dbReference>
<name>A0A0F8WL64_9EURO</name>
<evidence type="ECO:0000313" key="2">
    <source>
        <dbReference type="EMBL" id="KKK12067.1"/>
    </source>
</evidence>
<proteinExistence type="predicted"/>
<evidence type="ECO:0000256" key="1">
    <source>
        <dbReference type="SAM" id="MobiDB-lite"/>
    </source>
</evidence>
<keyword evidence="3" id="KW-1185">Reference proteome</keyword>
<evidence type="ECO:0000313" key="3">
    <source>
        <dbReference type="Proteomes" id="UP000034947"/>
    </source>
</evidence>
<reference evidence="2 3" key="1">
    <citation type="submission" date="2015-02" db="EMBL/GenBank/DDBJ databases">
        <title>Draft Genome Sequences of Two Closely-Related Aflatoxigenic Aspergillus Species Obtained from the Cote d'Ivoire.</title>
        <authorList>
            <person name="Moore G.G."/>
            <person name="Beltz S.B."/>
            <person name="Mack B.M."/>
        </authorList>
    </citation>
    <scope>NUCLEOTIDE SEQUENCE [LARGE SCALE GENOMIC DNA]</scope>
    <source>
        <strain evidence="2 3">SRRC1432</strain>
    </source>
</reference>
<dbReference type="OrthoDB" id="4023585at2759"/>
<gene>
    <name evidence="2" type="ORF">AOCH_003754</name>
</gene>
<feature type="compositionally biased region" description="Basic and acidic residues" evidence="1">
    <location>
        <begin position="124"/>
        <end position="139"/>
    </location>
</feature>
<protein>
    <recommendedName>
        <fullName evidence="4">LEA domain protein</fullName>
    </recommendedName>
</protein>
<accession>A0A0F8WL64</accession>
<dbReference type="VEuPathDB" id="FungiDB:P175DRAFT_0435431"/>
<feature type="region of interest" description="Disordered" evidence="1">
    <location>
        <begin position="104"/>
        <end position="139"/>
    </location>
</feature>
<dbReference type="AlphaFoldDB" id="A0A0F8WL64"/>
<dbReference type="EMBL" id="JYKN01003538">
    <property type="protein sequence ID" value="KKK12067.1"/>
    <property type="molecule type" value="Genomic_DNA"/>
</dbReference>
<evidence type="ECO:0008006" key="4">
    <source>
        <dbReference type="Google" id="ProtNLM"/>
    </source>
</evidence>
<organism evidence="2 3">
    <name type="scientific">Aspergillus ochraceoroseus</name>
    <dbReference type="NCBI Taxonomy" id="138278"/>
    <lineage>
        <taxon>Eukaryota</taxon>
        <taxon>Fungi</taxon>
        <taxon>Dikarya</taxon>
        <taxon>Ascomycota</taxon>
        <taxon>Pezizomycotina</taxon>
        <taxon>Eurotiomycetes</taxon>
        <taxon>Eurotiomycetidae</taxon>
        <taxon>Eurotiales</taxon>
        <taxon>Aspergillaceae</taxon>
        <taxon>Aspergillus</taxon>
        <taxon>Aspergillus subgen. Nidulantes</taxon>
    </lineage>
</organism>